<keyword evidence="3" id="KW-1185">Reference proteome</keyword>
<evidence type="ECO:0000313" key="3">
    <source>
        <dbReference type="Proteomes" id="UP001501302"/>
    </source>
</evidence>
<reference evidence="3" key="1">
    <citation type="journal article" date="2019" name="Int. J. Syst. Evol. Microbiol.">
        <title>The Global Catalogue of Microorganisms (GCM) 10K type strain sequencing project: providing services to taxonomists for standard genome sequencing and annotation.</title>
        <authorList>
            <consortium name="The Broad Institute Genomics Platform"/>
            <consortium name="The Broad Institute Genome Sequencing Center for Infectious Disease"/>
            <person name="Wu L."/>
            <person name="Ma J."/>
        </authorList>
    </citation>
    <scope>NUCLEOTIDE SEQUENCE [LARGE SCALE GENOMIC DNA]</scope>
    <source>
        <strain evidence="3">JCM 18285</strain>
    </source>
</reference>
<accession>A0ABP9GEB9</accession>
<name>A0ABP9GEB9_9FLAO</name>
<gene>
    <name evidence="2" type="ORF">GCM10023314_05600</name>
</gene>
<dbReference type="RefSeq" id="WP_345190059.1">
    <property type="nucleotide sequence ID" value="NZ_BAABJJ010000009.1"/>
</dbReference>
<feature type="signal peptide" evidence="1">
    <location>
        <begin position="1"/>
        <end position="19"/>
    </location>
</feature>
<evidence type="ECO:0000313" key="2">
    <source>
        <dbReference type="EMBL" id="GAA4936132.1"/>
    </source>
</evidence>
<proteinExistence type="predicted"/>
<comment type="caution">
    <text evidence="2">The sequence shown here is derived from an EMBL/GenBank/DDBJ whole genome shotgun (WGS) entry which is preliminary data.</text>
</comment>
<dbReference type="Proteomes" id="UP001501302">
    <property type="component" value="Unassembled WGS sequence"/>
</dbReference>
<sequence>MKKIVLFAALIAVSFTTFAQIGVGTSSPDPSAELEVASTTKGLLIPRLNAAQVSTLGATAAEGLLVYCTDCTVQGVALPGFYGFTNGAFVRVSPTSSTSSNLDAALSEIYEDHAGGDSNANGTAVTLAQLQELGITPQEIVNPNYIAEYQAGIQAVLLLSNPPTVGEVRTILLNVNRDMVFAEILEDSNSVGGDNNANGIVVTLEQLQSLGLYGVNANLIAGYQAEIQAANYFSDPPLATEVQNVIFYVNEQAAINKILAQVLEDSASTGGASNADGVAVTINQLEALGLNNLDPALLADYQAAIQAETGFSNLPTILELQTVIDDTNQAVFSAGILAKIGNGETVTNQELLYLGLTNYYPPFVNEYNTEFTVTTFSSPATVAEVQAAIDQENSDQQAATPFVYSPETDKIWMDRNLGATQVATAYNDAASYGGYYQWGRNSDGHESSSSTVVAGPVASGSEGSDFITNGTTPFDWLSTQDNSRWSGSVKGTEDPCPTGYRVPTSTEWANEYNVFKGAENRVAAFNSVLKLPSGGRRLNDNGLIATAGVYGLYWASSVSATNGSNLIVYPNVAGGIGATNRAVGMLVRCIRE</sequence>
<dbReference type="EMBL" id="BAABJJ010000009">
    <property type="protein sequence ID" value="GAA4936132.1"/>
    <property type="molecule type" value="Genomic_DNA"/>
</dbReference>
<evidence type="ECO:0000256" key="1">
    <source>
        <dbReference type="SAM" id="SignalP"/>
    </source>
</evidence>
<keyword evidence="1" id="KW-0732">Signal</keyword>
<evidence type="ECO:0008006" key="4">
    <source>
        <dbReference type="Google" id="ProtNLM"/>
    </source>
</evidence>
<protein>
    <recommendedName>
        <fullName evidence="4">Fibrobacter succinogenes major paralogous domain-containing protein</fullName>
    </recommendedName>
</protein>
<feature type="chain" id="PRO_5047048837" description="Fibrobacter succinogenes major paralogous domain-containing protein" evidence="1">
    <location>
        <begin position="20"/>
        <end position="592"/>
    </location>
</feature>
<organism evidence="2 3">
    <name type="scientific">Algibacter agarivorans</name>
    <dbReference type="NCBI Taxonomy" id="1109741"/>
    <lineage>
        <taxon>Bacteria</taxon>
        <taxon>Pseudomonadati</taxon>
        <taxon>Bacteroidota</taxon>
        <taxon>Flavobacteriia</taxon>
        <taxon>Flavobacteriales</taxon>
        <taxon>Flavobacteriaceae</taxon>
        <taxon>Algibacter</taxon>
    </lineage>
</organism>